<evidence type="ECO:0000313" key="1">
    <source>
        <dbReference type="EMBL" id="KAK9862877.1"/>
    </source>
</evidence>
<reference evidence="1 2" key="1">
    <citation type="journal article" date="2024" name="Nat. Commun.">
        <title>Phylogenomics reveals the evolutionary origins of lichenization in chlorophyte algae.</title>
        <authorList>
            <person name="Puginier C."/>
            <person name="Libourel C."/>
            <person name="Otte J."/>
            <person name="Skaloud P."/>
            <person name="Haon M."/>
            <person name="Grisel S."/>
            <person name="Petersen M."/>
            <person name="Berrin J.G."/>
            <person name="Delaux P.M."/>
            <person name="Dal Grande F."/>
            <person name="Keller J."/>
        </authorList>
    </citation>
    <scope>NUCLEOTIDE SEQUENCE [LARGE SCALE GENOMIC DNA]</scope>
    <source>
        <strain evidence="1 2">SAG 2523</strain>
    </source>
</reference>
<dbReference type="Proteomes" id="UP001485043">
    <property type="component" value="Unassembled WGS sequence"/>
</dbReference>
<organism evidence="1 2">
    <name type="scientific">Apatococcus fuscideae</name>
    <dbReference type="NCBI Taxonomy" id="2026836"/>
    <lineage>
        <taxon>Eukaryota</taxon>
        <taxon>Viridiplantae</taxon>
        <taxon>Chlorophyta</taxon>
        <taxon>core chlorophytes</taxon>
        <taxon>Trebouxiophyceae</taxon>
        <taxon>Chlorellales</taxon>
        <taxon>Chlorellaceae</taxon>
        <taxon>Apatococcus</taxon>
    </lineage>
</organism>
<evidence type="ECO:0000313" key="2">
    <source>
        <dbReference type="Proteomes" id="UP001485043"/>
    </source>
</evidence>
<dbReference type="EMBL" id="JALJOV010000544">
    <property type="protein sequence ID" value="KAK9862877.1"/>
    <property type="molecule type" value="Genomic_DNA"/>
</dbReference>
<protein>
    <recommendedName>
        <fullName evidence="3">Guanylate cyclase domain-containing protein</fullName>
    </recommendedName>
</protein>
<proteinExistence type="predicted"/>
<comment type="caution">
    <text evidence="1">The sequence shown here is derived from an EMBL/GenBank/DDBJ whole genome shotgun (WGS) entry which is preliminary data.</text>
</comment>
<gene>
    <name evidence="1" type="ORF">WJX84_010365</name>
</gene>
<dbReference type="Gene3D" id="3.30.70.1230">
    <property type="entry name" value="Nucleotide cyclase"/>
    <property type="match status" value="1"/>
</dbReference>
<accession>A0AAW1T2I8</accession>
<dbReference type="InterPro" id="IPR029787">
    <property type="entry name" value="Nucleotide_cyclase"/>
</dbReference>
<dbReference type="AlphaFoldDB" id="A0AAW1T2I8"/>
<sequence length="206" mass="22546">MYAGPRVRMGIYEGAPLRIQPHTASGRADYFGRLVNRAARFCHAASHGGQVTAPYDLIQRASDLVSQRGTTGSRNIQALMRLRHQSREHGLEHQPSGGIMRGAQSSCVAAALCRFTSEGGPTGHVLPLHALDMDLGQHNMKREVYIRHVGDMSFKGVPGVQKVVDITSCATFCRKFPAMPSSSKSKLIRAGTGLQYIIEHRLPRQS</sequence>
<keyword evidence="2" id="KW-1185">Reference proteome</keyword>
<dbReference type="SUPFAM" id="SSF55073">
    <property type="entry name" value="Nucleotide cyclase"/>
    <property type="match status" value="1"/>
</dbReference>
<name>A0AAW1T2I8_9CHLO</name>
<evidence type="ECO:0008006" key="3">
    <source>
        <dbReference type="Google" id="ProtNLM"/>
    </source>
</evidence>